<evidence type="ECO:0000256" key="12">
    <source>
        <dbReference type="SAM" id="Coils"/>
    </source>
</evidence>
<feature type="coiled-coil region" evidence="12">
    <location>
        <begin position="1207"/>
        <end position="1234"/>
    </location>
</feature>
<dbReference type="PROSITE" id="PS00623">
    <property type="entry name" value="GMC_OXRED_1"/>
    <property type="match status" value="1"/>
</dbReference>
<dbReference type="PROSITE" id="PS50190">
    <property type="entry name" value="SEC7"/>
    <property type="match status" value="1"/>
</dbReference>
<dbReference type="InterPro" id="IPR032691">
    <property type="entry name" value="Mon2/Sec7/BIG1-like_HUS"/>
</dbReference>
<feature type="region of interest" description="Disordered" evidence="13">
    <location>
        <begin position="616"/>
        <end position="649"/>
    </location>
</feature>
<evidence type="ECO:0000256" key="2">
    <source>
        <dbReference type="ARBA" id="ARBA00004394"/>
    </source>
</evidence>
<gene>
    <name evidence="15" type="ORF">FH972_009486</name>
</gene>
<dbReference type="PANTHER" id="PTHR43083">
    <property type="entry name" value="MANNAN POLYMERASE II"/>
    <property type="match status" value="1"/>
</dbReference>
<dbReference type="InterPro" id="IPR035999">
    <property type="entry name" value="Sec7_dom_sf"/>
</dbReference>
<dbReference type="InterPro" id="IPR016024">
    <property type="entry name" value="ARM-type_fold"/>
</dbReference>
<dbReference type="GO" id="GO:0016614">
    <property type="term" value="F:oxidoreductase activity, acting on CH-OH group of donors"/>
    <property type="evidence" value="ECO:0007669"/>
    <property type="project" value="InterPro"/>
</dbReference>
<evidence type="ECO:0000256" key="5">
    <source>
        <dbReference type="ARBA" id="ARBA00022968"/>
    </source>
</evidence>
<dbReference type="InterPro" id="IPR056604">
    <property type="entry name" value="GBF1-like_TPR"/>
</dbReference>
<evidence type="ECO:0000259" key="14">
    <source>
        <dbReference type="PROSITE" id="PS50190"/>
    </source>
</evidence>
<dbReference type="CDD" id="cd00171">
    <property type="entry name" value="Sec7"/>
    <property type="match status" value="1"/>
</dbReference>
<dbReference type="FunFam" id="3.90.550.10:FF:000017">
    <property type="entry name" value="Mannan polymerase II complex ANP1 subunit"/>
    <property type="match status" value="1"/>
</dbReference>
<evidence type="ECO:0000256" key="10">
    <source>
        <dbReference type="ARBA" id="ARBA00060399"/>
    </source>
</evidence>
<evidence type="ECO:0000256" key="3">
    <source>
        <dbReference type="ARBA" id="ARBA00004514"/>
    </source>
</evidence>
<dbReference type="Gene3D" id="3.90.550.10">
    <property type="entry name" value="Spore Coat Polysaccharide Biosynthesis Protein SpsA, Chain A"/>
    <property type="match status" value="1"/>
</dbReference>
<evidence type="ECO:0000256" key="4">
    <source>
        <dbReference type="ARBA" id="ARBA00022692"/>
    </source>
</evidence>
<dbReference type="SUPFAM" id="SSF53448">
    <property type="entry name" value="Nucleotide-diphospho-sugar transferases"/>
    <property type="match status" value="1"/>
</dbReference>
<dbReference type="InterPro" id="IPR023394">
    <property type="entry name" value="Sec7_C_sf"/>
</dbReference>
<evidence type="ECO:0000256" key="7">
    <source>
        <dbReference type="ARBA" id="ARBA00023034"/>
    </source>
</evidence>
<dbReference type="SUPFAM" id="SSF51905">
    <property type="entry name" value="FAD/NAD(P)-binding domain"/>
    <property type="match status" value="1"/>
</dbReference>
<evidence type="ECO:0000256" key="9">
    <source>
        <dbReference type="ARBA" id="ARBA00037964"/>
    </source>
</evidence>
<feature type="compositionally biased region" description="Low complexity" evidence="13">
    <location>
        <begin position="1901"/>
        <end position="1913"/>
    </location>
</feature>
<evidence type="ECO:0000256" key="13">
    <source>
        <dbReference type="SAM" id="MobiDB-lite"/>
    </source>
</evidence>
<dbReference type="Gene3D" id="3.30.560.10">
    <property type="entry name" value="Glucose Oxidase, domain 3"/>
    <property type="match status" value="1"/>
</dbReference>
<feature type="compositionally biased region" description="Basic and acidic residues" evidence="13">
    <location>
        <begin position="2722"/>
        <end position="2736"/>
    </location>
</feature>
<dbReference type="EMBL" id="CM017324">
    <property type="protein sequence ID" value="KAE8036853.1"/>
    <property type="molecule type" value="Genomic_DNA"/>
</dbReference>
<dbReference type="GO" id="GO:0000009">
    <property type="term" value="F:alpha-1,6-mannosyltransferase activity"/>
    <property type="evidence" value="ECO:0007669"/>
    <property type="project" value="TreeGrafter"/>
</dbReference>
<feature type="compositionally biased region" description="Polar residues" evidence="13">
    <location>
        <begin position="1456"/>
        <end position="1465"/>
    </location>
</feature>
<keyword evidence="16" id="KW-1185">Reference proteome</keyword>
<feature type="compositionally biased region" description="Basic and acidic residues" evidence="13">
    <location>
        <begin position="1714"/>
        <end position="1731"/>
    </location>
</feature>
<feature type="compositionally biased region" description="Basic and acidic residues" evidence="13">
    <location>
        <begin position="1917"/>
        <end position="1932"/>
    </location>
</feature>
<evidence type="ECO:0000256" key="6">
    <source>
        <dbReference type="ARBA" id="ARBA00022989"/>
    </source>
</evidence>
<dbReference type="GO" id="GO:0000136">
    <property type="term" value="C:mannan polymerase complex"/>
    <property type="evidence" value="ECO:0007669"/>
    <property type="project" value="TreeGrafter"/>
</dbReference>
<keyword evidence="11" id="KW-0285">Flavoprotein</keyword>
<dbReference type="PROSITE" id="PS00624">
    <property type="entry name" value="GMC_OXRED_2"/>
    <property type="match status" value="1"/>
</dbReference>
<dbReference type="Proteomes" id="UP000327013">
    <property type="component" value="Chromosome 4"/>
</dbReference>
<dbReference type="PANTHER" id="PTHR43083:SF2">
    <property type="entry name" value="MANNAN POLYMERASE II COMPLEX ANP1 SUBUNIT"/>
    <property type="match status" value="1"/>
</dbReference>
<dbReference type="InterPro" id="IPR052086">
    <property type="entry name" value="Mannan_Polymerase_Subunit"/>
</dbReference>
<protein>
    <recommendedName>
        <fullName evidence="14">SEC7 domain-containing protein</fullName>
    </recommendedName>
</protein>
<evidence type="ECO:0000256" key="1">
    <source>
        <dbReference type="ARBA" id="ARBA00004287"/>
    </source>
</evidence>
<dbReference type="Pfam" id="PF05199">
    <property type="entry name" value="GMC_oxred_C"/>
    <property type="match status" value="1"/>
</dbReference>
<dbReference type="SMART" id="SM00222">
    <property type="entry name" value="Sec7"/>
    <property type="match status" value="1"/>
</dbReference>
<dbReference type="Pfam" id="PF00732">
    <property type="entry name" value="GMC_oxred_N"/>
    <property type="match status" value="1"/>
</dbReference>
<dbReference type="InterPro" id="IPR000172">
    <property type="entry name" value="GMC_OxRdtase_N"/>
</dbReference>
<dbReference type="InterPro" id="IPR036188">
    <property type="entry name" value="FAD/NAD-bd_sf"/>
</dbReference>
<dbReference type="Gene3D" id="1.10.1000.11">
    <property type="entry name" value="Arf Nucleotide-binding Site Opener,domain 2"/>
    <property type="match status" value="1"/>
</dbReference>
<feature type="region of interest" description="Disordered" evidence="13">
    <location>
        <begin position="2867"/>
        <end position="2917"/>
    </location>
</feature>
<reference evidence="15 16" key="1">
    <citation type="submission" date="2019-06" db="EMBL/GenBank/DDBJ databases">
        <title>A chromosomal-level reference genome of Carpinus fangiana (Coryloideae, Betulaceae).</title>
        <authorList>
            <person name="Yang X."/>
            <person name="Wang Z."/>
            <person name="Zhang L."/>
            <person name="Hao G."/>
            <person name="Liu J."/>
            <person name="Yang Y."/>
        </authorList>
    </citation>
    <scope>NUCLEOTIDE SEQUENCE [LARGE SCALE GENOMIC DNA]</scope>
    <source>
        <strain evidence="15">Cfa_2016G</strain>
        <tissue evidence="15">Leaf</tissue>
    </source>
</reference>
<dbReference type="InterPro" id="IPR029044">
    <property type="entry name" value="Nucleotide-diphossugar_trans"/>
</dbReference>
<feature type="region of interest" description="Disordered" evidence="13">
    <location>
        <begin position="1667"/>
        <end position="1753"/>
    </location>
</feature>
<dbReference type="Gene3D" id="3.50.50.60">
    <property type="entry name" value="FAD/NAD(P)-binding domain"/>
    <property type="match status" value="1"/>
</dbReference>
<evidence type="ECO:0000256" key="11">
    <source>
        <dbReference type="RuleBase" id="RU003968"/>
    </source>
</evidence>
<dbReference type="InterPro" id="IPR007867">
    <property type="entry name" value="GMC_OxRtase_C"/>
</dbReference>
<feature type="region of interest" description="Disordered" evidence="13">
    <location>
        <begin position="2700"/>
        <end position="2736"/>
    </location>
</feature>
<dbReference type="SUPFAM" id="SSF48425">
    <property type="entry name" value="Sec7 domain"/>
    <property type="match status" value="1"/>
</dbReference>
<evidence type="ECO:0000256" key="8">
    <source>
        <dbReference type="ARBA" id="ARBA00023136"/>
    </source>
</evidence>
<feature type="domain" description="SEC7" evidence="14">
    <location>
        <begin position="2025"/>
        <end position="2215"/>
    </location>
</feature>
<dbReference type="Gene3D" id="1.10.220.20">
    <property type="match status" value="1"/>
</dbReference>
<organism evidence="15 16">
    <name type="scientific">Carpinus fangiana</name>
    <dbReference type="NCBI Taxonomy" id="176857"/>
    <lineage>
        <taxon>Eukaryota</taxon>
        <taxon>Viridiplantae</taxon>
        <taxon>Streptophyta</taxon>
        <taxon>Embryophyta</taxon>
        <taxon>Tracheophyta</taxon>
        <taxon>Spermatophyta</taxon>
        <taxon>Magnoliopsida</taxon>
        <taxon>eudicotyledons</taxon>
        <taxon>Gunneridae</taxon>
        <taxon>Pentapetalae</taxon>
        <taxon>rosids</taxon>
        <taxon>fabids</taxon>
        <taxon>Fagales</taxon>
        <taxon>Betulaceae</taxon>
        <taxon>Carpinus</taxon>
    </lineage>
</organism>
<feature type="region of interest" description="Disordered" evidence="13">
    <location>
        <begin position="1453"/>
        <end position="1480"/>
    </location>
</feature>
<dbReference type="InterPro" id="IPR000904">
    <property type="entry name" value="Sec7_dom"/>
</dbReference>
<comment type="similarity">
    <text evidence="9">Belongs to the ANP1/MMN9/VAN1 family.</text>
</comment>
<feature type="compositionally biased region" description="Polar residues" evidence="13">
    <location>
        <begin position="616"/>
        <end position="630"/>
    </location>
</feature>
<dbReference type="GO" id="GO:0005829">
    <property type="term" value="C:cytosol"/>
    <property type="evidence" value="ECO:0007669"/>
    <property type="project" value="UniProtKB-SubCell"/>
</dbReference>
<keyword evidence="4" id="KW-0812">Transmembrane</keyword>
<dbReference type="OrthoDB" id="10258608at2759"/>
<feature type="region of interest" description="Disordered" evidence="13">
    <location>
        <begin position="1900"/>
        <end position="1932"/>
    </location>
</feature>
<feature type="compositionally biased region" description="Low complexity" evidence="13">
    <location>
        <begin position="2867"/>
        <end position="2885"/>
    </location>
</feature>
<dbReference type="GO" id="GO:0050660">
    <property type="term" value="F:flavin adenine dinucleotide binding"/>
    <property type="evidence" value="ECO:0007669"/>
    <property type="project" value="InterPro"/>
</dbReference>
<feature type="compositionally biased region" description="Polar residues" evidence="13">
    <location>
        <begin position="1736"/>
        <end position="1752"/>
    </location>
</feature>
<keyword evidence="7" id="KW-0333">Golgi apparatus</keyword>
<dbReference type="GO" id="GO:0000032">
    <property type="term" value="P:cell wall mannoprotein biosynthetic process"/>
    <property type="evidence" value="ECO:0007669"/>
    <property type="project" value="TreeGrafter"/>
</dbReference>
<dbReference type="Pfam" id="PF01369">
    <property type="entry name" value="Sec7"/>
    <property type="match status" value="1"/>
</dbReference>
<evidence type="ECO:0000313" key="15">
    <source>
        <dbReference type="EMBL" id="KAE8036853.1"/>
    </source>
</evidence>
<keyword evidence="12" id="KW-0175">Coiled coil</keyword>
<keyword evidence="5" id="KW-0735">Signal-anchor</keyword>
<sequence length="3374" mass="370119">MVPIFVGSELVSQYNWGITTVAQTYLDGASRWIPQGKALGGGTILNALLWNRGNAGDYDSWVTLGNPGWGWHDLLPYFMKSETYSPFNSDGAANPYGIFDTPDIHGYSGPVSVAFQRYFYNVSIQWYEALQTLGIPAVEPNDGHQSGAMFLPMDLNAANMSRADARRSYYDPFSARDNFYVSTGQHVLKVIFSNSTCRGDTNSTNVRATGVEYAAADGGKISTVYATREVILAAGSLHTPQILELSGIGMQSVLNDFGIHQLLNLDGVGNNLQDHFQAGLWSYLYNTSYVYPTEFNNNASLMEDAKNQYYSDRTGPWTAGPPNGVAFPSLSQISDTVDEIAASASAQSKGQYLEEGLGSSIIAGYEAMKPLLITALRDKDRSVIEILNNNAGGMTMSNMRPFTRGHSHIGSTNPFDPPIVDPRYGSNPVDIDVLVESVYFNRKIFATPPMEVFDAWQAGPTLDANETAVRAYIAANGGTEYHVSGTCAMLPKELGGVVSSDLLVYGTSNLRIVDASIYPILPASHLQAVVYAVAEKAADIIKAAGTPPRDPMKPVTCSIVTGSAVPPYSRHSSIPNVPSSTIRGHSTHSYGNHTSIAYPSKSKPVSATPYTTASYANSTLDHSPSTSGQTSHHDRTIPHRTPRILPVPPMHTRPIPFPGAYPDTHPFDHPWDPEPVWNPKAIDHLIPTKVFGPAPSSISTYSAAWPVYGQDLSKTIPEYAITSAAALPQPTNTLVATSRPSAGFETVVKTVTVGTTTIVVNETPVVAATSLGRSAGNFQPVKPGHSNNNELPRMLKEKMQRHAYSNANGYSSYPLGGNTTFDISPHSFKPRSQPASRRRKQLLTRVFGAGAFLLLVVFFFFPSTRPAASGSIAFGIFAGADDWQLETVRYYDLSASAGTSKGWERNERILLCAPLRDASEHLPMFFSHLQNLTYPHNLIDLAFLVGDSKDNTLGLLSDLLANLQKHEDPIKHFGEISIIEKDFGQKVNQDVESRHGFAAQASRRKSMAQARNWLLSAALRPSHSWVYWRDVDVETAPTTILEDLMRHNKDVIVPSERAEHSSPIAEANNQIDVWRPLPDWLGGEQPYDLNSWQESETALALADTLDEDAVIVEGYAEYATWRPHLAYLRDPFGDPDMEMEIDGVGGVSILAKAKVFRSGVHFPAFSFEKHAETEGFGKMAKRMKYSVVGLPHYTIWHLYEPSVDDIRHMEEMEAERIKKEKEEEAKKVREKKIKTEFSSEDAKWKQEKADIEQAKYEEAAAQKHQEVHQAAAKGEESEWQGTTRHSGASPGTWQRGRQCLVALDLKENLYASCRSSMELSGGAEMVVTPFPPFRASAACQACVQIAELPPVHGMLLGGSTTTTTTLSTHCSSASSATACRRRPDQSTARIARVSNACTPHNSARMAGHSQRPGAVNVAINPVALVVQECITVTSAMRKHARWAHSSVSAILGGGAPTTSARQGPSSAKGHGLTSKDAKEPGLDEVGLASRWGLRGKKGQSMQDNPLLAGFARLRSDLKQCKDIHSVEAPAILHPFLQIIRSSSTSAPITSLALIAITKFLAYNIISKESPQLPLAMQRLSSAVTHCRFEASDSATDEIVLFRILKLMEGMITGPTGDVIGDESMCEMMETGISMCCQVRLSELLRRAAEVSMVTMCQTIFERLKSMEVEPEELQPPATSARRGTVPESESVKMDPSIGGNMLTGQQNGQANGGGDEKAGQSLEVPRDKGGGDSETGDASSINGAALSSQTDLSADVKPTEIKPYSLLSIRELFRVLVDLLDPHERVHNDTMRVMALRIVDVALEVAGPSIASHPSLASLAKDTLCRHLFQLVRSENIAILNESLRVAGTLLSTCRRVLKLQQELFLSYLVACLHPRVEIPQEPGLDPALYAGVPQAPRLVRSTTSQSSSGRSTPVPIKDRQRLGLEGGSRKPDAREAMVESVGALVRIPSFMAELFVNYDCEIDRSDLCLDMVGLLARNAFPDAATWSTTNVPPLCLDALLGYIQSLADRLHDETSKAGLPAREKLREQRDLKKIIIKGATKFNEKPRDGIAFLASQGIISNVDDPKAIATFLQGTTRIDKKILGEFLSKRGNEAVQKAFFELFDFTDLRLDEALRQLLNSFRLPGESALIERIVTEFSSKYFEQAQPEEIAEQDGVYILTYAVIMLNTDQHNPNIKSQNRMSLEQFSRNVRGVNAGKDFDPEFLQDIYESIRTREIILPEEHDNRNSFDHAWKDLLFKITSTSDLKICETNLFDADMFAATWKPVVATLSYVFMSATDDTVFSRVVTGFEQCAQIAAKYELHDALDHIIFCLSSISTLATDTLPNTNLNTEVQVGDKGERRVMVSETAVRFGRDFKAQLATVVLFRVVVGNEAAIRDGWNHLVRILLNLFVNSLISAPYAIISSNRDLTPIPLQSPAQVIERSERAEGGLFSAFTSYVSSFANDEPPEPSEQEIEYTLCTVDCITACSFDKFFQNISALPFESLKAFHLTLIANLPEDTSPQIIVVKPELPAPTPVRPNGSKTKSTALSYDPSLVFVLELATILAARDPPSVAELGKPVSDALMTIVRDANHMHPVTLSRAVYYLLSFLRASHEYDYVRGPVVLHSIAKFDQELFKQAAPYVLRGMQLCLSGPKSLRKEMANSPDFWSVMHALQELPESAQIVFDTVQDLVDGPNSALTADNYDAAMALLGDFATAAANVPRPNPTAVEEGGRRGKAQKQKTADANKPSGKDKQVDEVVARGVSAMQTIHQLTARIPSFVQQSQLEPLEAWTAYWSPPFRALTTHSLNPIRPIRTQALSALQRVLLSPTIASQEDTEDISQLLKPEVWHSDPQGMGDTRAQAALLCCKVYLRFLDILLSPQNALTSSTATSSSAPVSTPMSPASDKGEPDAEPSDTTASKTGTTSPPQPPQQKPSGVALWSRILQTMERLMKSSASVPGAQDNGLDEAVPETVKNILLVMASAGFILQPGVGGTERTPVQRKLWDSSPSVFDLSGNIPFSISICAVRRNTYRRNDPDPRPLRILVRESLLDIPYALKTGLIRVVERTQLSSGTSPTNHDRDLDFSDIDLNPTSPQYLTVDSAVGFDKTSIWAYKDRFVSVRHVVLPESQIGSRFAQGKTYDVKFKGQHGKAQDFPVRWWNFNDTVLTSEAPASNCSQPRGWQLRQVPYRLGQSLFRTRSDVPLPPPFTVHLSWTSDQPAEPCFTQDSKPTFIATITNTSARPVTVQCHGAQHFIEPRTRIAVPQADSRPRIAACNGYMGRMFDVTDVATGQRCKEACPPASSTGSPKQIPRRCFLRFEPGVAEVRTHRLDWLAAGLAPGRYKLGLATHGAWWAWESVEELCEGGKEYVSTFGRALVFPILFDSMDELFFEVVS</sequence>
<feature type="region of interest" description="Disordered" evidence="13">
    <location>
        <begin position="1274"/>
        <end position="1293"/>
    </location>
</feature>
<dbReference type="Pfam" id="PF03452">
    <property type="entry name" value="Anp1"/>
    <property type="match status" value="1"/>
</dbReference>
<dbReference type="SUPFAM" id="SSF54373">
    <property type="entry name" value="FAD-linked reductases, C-terminal domain"/>
    <property type="match status" value="1"/>
</dbReference>
<dbReference type="GO" id="GO:0005085">
    <property type="term" value="F:guanyl-nucleotide exchange factor activity"/>
    <property type="evidence" value="ECO:0007669"/>
    <property type="project" value="InterPro"/>
</dbReference>
<keyword evidence="11" id="KW-0274">FAD</keyword>
<evidence type="ECO:0000313" key="16">
    <source>
        <dbReference type="Proteomes" id="UP000327013"/>
    </source>
</evidence>
<comment type="similarity">
    <text evidence="11">Belongs to the GMC oxidoreductase family.</text>
</comment>
<name>A0A660KKH2_9ROSI</name>
<dbReference type="GO" id="GO:0006487">
    <property type="term" value="P:protein N-linked glycosylation"/>
    <property type="evidence" value="ECO:0007669"/>
    <property type="project" value="TreeGrafter"/>
</dbReference>
<dbReference type="FunFam" id="1.10.1000.11:FF:000002">
    <property type="entry name" value="Cytohesin 1"/>
    <property type="match status" value="1"/>
</dbReference>
<dbReference type="SUPFAM" id="SSF48371">
    <property type="entry name" value="ARM repeat"/>
    <property type="match status" value="1"/>
</dbReference>
<dbReference type="GO" id="GO:0032012">
    <property type="term" value="P:regulation of ARF protein signal transduction"/>
    <property type="evidence" value="ECO:0007669"/>
    <property type="project" value="InterPro"/>
</dbReference>
<feature type="compositionally biased region" description="Polar residues" evidence="13">
    <location>
        <begin position="1279"/>
        <end position="1292"/>
    </location>
</feature>
<dbReference type="Pfam" id="PF23325">
    <property type="entry name" value="TPR_28"/>
    <property type="match status" value="2"/>
</dbReference>
<accession>A0A660KKH2</accession>
<proteinExistence type="inferred from homology"/>
<comment type="subcellular location">
    <subcellularLocation>
        <location evidence="3">Cytoplasm</location>
        <location evidence="3">Cytosol</location>
    </subcellularLocation>
    <subcellularLocation>
        <location evidence="10">Endomembrane system</location>
        <topology evidence="10">Single-pass type II membrane protein</topology>
    </subcellularLocation>
    <subcellularLocation>
        <location evidence="2">Golgi apparatus membrane</location>
    </subcellularLocation>
    <subcellularLocation>
        <location evidence="1">Membrane</location>
        <topology evidence="1">Peripheral membrane protein</topology>
        <orientation evidence="1">Cytoplasmic side</orientation>
    </subcellularLocation>
</comment>
<keyword evidence="6" id="KW-1133">Transmembrane helix</keyword>
<dbReference type="GO" id="GO:0016192">
    <property type="term" value="P:vesicle-mediated transport"/>
    <property type="evidence" value="ECO:0007669"/>
    <property type="project" value="UniProtKB-ARBA"/>
</dbReference>
<keyword evidence="8" id="KW-0472">Membrane</keyword>
<dbReference type="Pfam" id="PF12783">
    <property type="entry name" value="Sec7-like_HUS"/>
    <property type="match status" value="1"/>
</dbReference>